<evidence type="ECO:0000313" key="2">
    <source>
        <dbReference type="EMBL" id="MBC6992866.1"/>
    </source>
</evidence>
<protein>
    <submittedName>
        <fullName evidence="2">Helix-hairpin-helix domain-containing protein</fullName>
    </submittedName>
</protein>
<organism evidence="2 3">
    <name type="scientific">Neolewinella lacunae</name>
    <dbReference type="NCBI Taxonomy" id="1517758"/>
    <lineage>
        <taxon>Bacteria</taxon>
        <taxon>Pseudomonadati</taxon>
        <taxon>Bacteroidota</taxon>
        <taxon>Saprospiria</taxon>
        <taxon>Saprospirales</taxon>
        <taxon>Lewinellaceae</taxon>
        <taxon>Neolewinella</taxon>
    </lineage>
</organism>
<reference evidence="2" key="1">
    <citation type="submission" date="2020-08" db="EMBL/GenBank/DDBJ databases">
        <title>Lewinella bacteria from marine environments.</title>
        <authorList>
            <person name="Zhong Y."/>
        </authorList>
    </citation>
    <scope>NUCLEOTIDE SEQUENCE</scope>
    <source>
        <strain evidence="2">KCTC 42187</strain>
    </source>
</reference>
<sequence>MSPSLHLRQRPFLCTLLLLGSLLLSAQTDSARIDDGVEFQEQLIEDFIANTGDESDEFEFNAAFTVLGAYRRRPLDLNRATYEDLAETLLLSPIQISQLLDYRLRMNGLLSIYELQVIPSFDLESIRRLVPYVRVGGDLDDIKIPFARMLAEGERELFTRWQRNLETARGYTLGPEDGTNYYLGSPDRLYLRFRQRYSNKLSFGFTAEKDPGEAFFSANNARRGFDYYSAHFFLSGINRHVKAVALGDFNVSFGQGLILYTGFGFGKSIQSTNVGRGGPVLRPYTSVSEFNFMRGAATTLALGEKLELTVFGSRRGRTANLVSVQDTTELDPEQLLGVTSLNLTGLNRTPSEVEDRNAVVQTSYGGSLRLRASQRLQLGLNFLGEHLSRPLEIRDQVYNRFFFRGTDLQNASLDYRYRLRNFTFFGEVAASDNGATAQLHGLMLGLDRYVDLSAVYRRYERDYQALNANPFAEGSGARNEEGLYFGLEMRPGRHWRINAYYDLFRFPYFRFNVDGPDQGHEYRFRLTYWEKRKLEAYLELRSETKGIGGQGDLFPTLEAVIPQTRFQGRLHFGYNISPTLEWRSRLDAGFTDDEREGRRTGMMIYQDLHWRPRGPWSISTRFALFDTDEFDVRFYQYENGLLYNARVVPYYGRGTRTFFLFRYKGIRRLTLEGRIAQTFFNDGTTVGTGLEATGLPRRTEVGGQVIWRF</sequence>
<accession>A0A923PJH3</accession>
<dbReference type="InterPro" id="IPR010994">
    <property type="entry name" value="RuvA_2-like"/>
</dbReference>
<proteinExistence type="predicted"/>
<dbReference type="Proteomes" id="UP000650081">
    <property type="component" value="Unassembled WGS sequence"/>
</dbReference>
<comment type="caution">
    <text evidence="2">The sequence shown here is derived from an EMBL/GenBank/DDBJ whole genome shotgun (WGS) entry which is preliminary data.</text>
</comment>
<dbReference type="SUPFAM" id="SSF47781">
    <property type="entry name" value="RuvA domain 2-like"/>
    <property type="match status" value="1"/>
</dbReference>
<feature type="signal peptide" evidence="1">
    <location>
        <begin position="1"/>
        <end position="26"/>
    </location>
</feature>
<dbReference type="EMBL" id="JACSIT010000040">
    <property type="protein sequence ID" value="MBC6992866.1"/>
    <property type="molecule type" value="Genomic_DNA"/>
</dbReference>
<name>A0A923PJH3_9BACT</name>
<evidence type="ECO:0000256" key="1">
    <source>
        <dbReference type="SAM" id="SignalP"/>
    </source>
</evidence>
<keyword evidence="3" id="KW-1185">Reference proteome</keyword>
<feature type="chain" id="PRO_5037111519" evidence="1">
    <location>
        <begin position="27"/>
        <end position="709"/>
    </location>
</feature>
<keyword evidence="1" id="KW-0732">Signal</keyword>
<dbReference type="AlphaFoldDB" id="A0A923PJH3"/>
<dbReference type="RefSeq" id="WP_187464997.1">
    <property type="nucleotide sequence ID" value="NZ_JACSIT010000040.1"/>
</dbReference>
<evidence type="ECO:0000313" key="3">
    <source>
        <dbReference type="Proteomes" id="UP000650081"/>
    </source>
</evidence>
<gene>
    <name evidence="2" type="ORF">H9S92_01705</name>
</gene>